<evidence type="ECO:0000259" key="1">
    <source>
        <dbReference type="Pfam" id="PF22481"/>
    </source>
</evidence>
<evidence type="ECO:0000313" key="3">
    <source>
        <dbReference type="Proteomes" id="UP000619479"/>
    </source>
</evidence>
<accession>A0A919IRX3</accession>
<name>A0A919IRX3_9ACTN</name>
<dbReference type="RefSeq" id="WP_203751559.1">
    <property type="nucleotide sequence ID" value="NZ_BAAAUC010000010.1"/>
</dbReference>
<organism evidence="2 3">
    <name type="scientific">Actinoplanes cyaneus</name>
    <dbReference type="NCBI Taxonomy" id="52696"/>
    <lineage>
        <taxon>Bacteria</taxon>
        <taxon>Bacillati</taxon>
        <taxon>Actinomycetota</taxon>
        <taxon>Actinomycetes</taxon>
        <taxon>Micromonosporales</taxon>
        <taxon>Micromonosporaceae</taxon>
        <taxon>Actinoplanes</taxon>
    </lineage>
</organism>
<dbReference type="Pfam" id="PF22481">
    <property type="entry name" value="DUF6985"/>
    <property type="match status" value="1"/>
</dbReference>
<feature type="domain" description="DUF6985" evidence="1">
    <location>
        <begin position="14"/>
        <end position="154"/>
    </location>
</feature>
<keyword evidence="3" id="KW-1185">Reference proteome</keyword>
<evidence type="ECO:0000313" key="2">
    <source>
        <dbReference type="EMBL" id="GID69332.1"/>
    </source>
</evidence>
<dbReference type="Proteomes" id="UP000619479">
    <property type="component" value="Unassembled WGS sequence"/>
</dbReference>
<dbReference type="AlphaFoldDB" id="A0A919IRX3"/>
<proteinExistence type="predicted"/>
<gene>
    <name evidence="2" type="ORF">Acy02nite_72130</name>
</gene>
<dbReference type="InterPro" id="IPR054254">
    <property type="entry name" value="DUF6985"/>
</dbReference>
<reference evidence="2" key="1">
    <citation type="submission" date="2021-01" db="EMBL/GenBank/DDBJ databases">
        <title>Whole genome shotgun sequence of Actinoplanes cyaneus NBRC 14990.</title>
        <authorList>
            <person name="Komaki H."/>
            <person name="Tamura T."/>
        </authorList>
    </citation>
    <scope>NUCLEOTIDE SEQUENCE</scope>
    <source>
        <strain evidence="2">NBRC 14990</strain>
    </source>
</reference>
<comment type="caution">
    <text evidence="2">The sequence shown here is derived from an EMBL/GenBank/DDBJ whole genome shotgun (WGS) entry which is preliminary data.</text>
</comment>
<sequence>MEIAGLGVVVLDDKLGCWLSEEIAIPVLDDTPCLVAIRGYDDDPAPEDFHAAIRNFLTLDRSVLLAAAPHIFAYYRDVTEDAGDDWRVEIDSPADVFDHLRFVELVTIERDQLDDRHVYVSVEGDCDWNDEDGLQLVFRDGLAVTKAGPFDGHLTNAGAYADESLRGVVYPAR</sequence>
<protein>
    <recommendedName>
        <fullName evidence="1">DUF6985 domain-containing protein</fullName>
    </recommendedName>
</protein>
<dbReference type="EMBL" id="BOMH01000059">
    <property type="protein sequence ID" value="GID69332.1"/>
    <property type="molecule type" value="Genomic_DNA"/>
</dbReference>